<reference evidence="1" key="1">
    <citation type="journal article" date="2012" name="Science">
        <title>Fermentation, hydrogen, and sulfur metabolism in multiple uncultivated bacterial phyla.</title>
        <authorList>
            <person name="Wrighton K.C."/>
            <person name="Thomas B.C."/>
            <person name="Sharon I."/>
            <person name="Miller C.S."/>
            <person name="Castelle C.J."/>
            <person name="VerBerkmoes N.C."/>
            <person name="Wilkins M.J."/>
            <person name="Hettich R.L."/>
            <person name="Lipton M.S."/>
            <person name="Williams K.H."/>
            <person name="Long P.E."/>
            <person name="Banfield J.F."/>
        </authorList>
    </citation>
    <scope>NUCLEOTIDE SEQUENCE [LARGE SCALE GENOMIC DNA]</scope>
</reference>
<proteinExistence type="predicted"/>
<sequence>MLEYHAVSSPTTQILRLLDQDDLVGFFVHQFNAETQMSRSISKTHQSIANIILFLDIDKS</sequence>
<organism evidence="1">
    <name type="scientific">uncultured bacterium</name>
    <name type="common">gcode 4</name>
    <dbReference type="NCBI Taxonomy" id="1234023"/>
    <lineage>
        <taxon>Bacteria</taxon>
        <taxon>environmental samples</taxon>
    </lineage>
</organism>
<protein>
    <submittedName>
        <fullName evidence="1">Uncharacterized protein</fullName>
    </submittedName>
</protein>
<comment type="caution">
    <text evidence="1">The sequence shown here is derived from an EMBL/GenBank/DDBJ whole genome shotgun (WGS) entry which is preliminary data.</text>
</comment>
<name>K2G829_9BACT</name>
<gene>
    <name evidence="1" type="ORF">ACD_4C00373G0004</name>
</gene>
<dbReference type="AlphaFoldDB" id="K2G829"/>
<accession>K2G829</accession>
<evidence type="ECO:0000313" key="1">
    <source>
        <dbReference type="EMBL" id="EKE26224.1"/>
    </source>
</evidence>
<dbReference type="EMBL" id="AMFJ01000889">
    <property type="protein sequence ID" value="EKE26224.1"/>
    <property type="molecule type" value="Genomic_DNA"/>
</dbReference>